<dbReference type="Pfam" id="PF00076">
    <property type="entry name" value="RRM_1"/>
    <property type="match status" value="1"/>
</dbReference>
<dbReference type="InterPro" id="IPR000504">
    <property type="entry name" value="RRM_dom"/>
</dbReference>
<dbReference type="InterPro" id="IPR034393">
    <property type="entry name" value="TatSF1-like"/>
</dbReference>
<keyword evidence="5" id="KW-0508">mRNA splicing</keyword>
<keyword evidence="4 6" id="KW-0694">RNA-binding</keyword>
<dbReference type="SMART" id="SM00360">
    <property type="entry name" value="RRM"/>
    <property type="match status" value="1"/>
</dbReference>
<dbReference type="ExpressionAtlas" id="A0A1D6QH61">
    <property type="expression patterns" value="baseline and differential"/>
</dbReference>
<evidence type="ECO:0000256" key="1">
    <source>
        <dbReference type="ARBA" id="ARBA00007747"/>
    </source>
</evidence>
<evidence type="ECO:0000256" key="6">
    <source>
        <dbReference type="PROSITE-ProRule" id="PRU00176"/>
    </source>
</evidence>
<dbReference type="PROSITE" id="PS50102">
    <property type="entry name" value="RRM"/>
    <property type="match status" value="1"/>
</dbReference>
<protein>
    <submittedName>
        <fullName evidence="7">RNA binding (RRM/RBD/RNP motifs) family protein</fullName>
    </submittedName>
</protein>
<evidence type="ECO:0000256" key="2">
    <source>
        <dbReference type="ARBA" id="ARBA00022664"/>
    </source>
</evidence>
<evidence type="ECO:0000313" key="7">
    <source>
        <dbReference type="EMBL" id="AQK57220.1"/>
    </source>
</evidence>
<organism evidence="7">
    <name type="scientific">Zea mays</name>
    <name type="common">Maize</name>
    <dbReference type="NCBI Taxonomy" id="4577"/>
    <lineage>
        <taxon>Eukaryota</taxon>
        <taxon>Viridiplantae</taxon>
        <taxon>Streptophyta</taxon>
        <taxon>Embryophyta</taxon>
        <taxon>Tracheophyta</taxon>
        <taxon>Spermatophyta</taxon>
        <taxon>Magnoliopsida</taxon>
        <taxon>Liliopsida</taxon>
        <taxon>Poales</taxon>
        <taxon>Poaceae</taxon>
        <taxon>PACMAD clade</taxon>
        <taxon>Panicoideae</taxon>
        <taxon>Andropogonodae</taxon>
        <taxon>Andropogoneae</taxon>
        <taxon>Tripsacinae</taxon>
        <taxon>Zea</taxon>
    </lineage>
</organism>
<dbReference type="FunFam" id="3.30.70.330:FF:000105">
    <property type="entry name" value="HIV Tat-specific factor 1 homolog"/>
    <property type="match status" value="1"/>
</dbReference>
<sequence length="208" mass="23849">MIFYFEQDPETKKPRVKIYTDRETGRKKGDALVTYFKEPSVALAVQLLDGTPFRPGGDVFVSKKTDKQKKRKIKKVEDKMLGWGGHDDKKLMIPATVILRHMFTPAELRADEELLPELEADVREECIKFGPVDNVKVCENHPQGVILVRFKDRKDGAKCIEKMNGRWFAGRQIHASEDDGSVNHALIRDYDAEVSRLDRFGQELEEST</sequence>
<proteinExistence type="inferred from homology"/>
<dbReference type="Gene3D" id="3.30.70.330">
    <property type="match status" value="2"/>
</dbReference>
<dbReference type="AlphaFoldDB" id="A0A1D6QH61"/>
<dbReference type="InterPro" id="IPR035979">
    <property type="entry name" value="RBD_domain_sf"/>
</dbReference>
<dbReference type="SUPFAM" id="SSF54928">
    <property type="entry name" value="RNA-binding domain, RBD"/>
    <property type="match status" value="2"/>
</dbReference>
<dbReference type="GO" id="GO:0000398">
    <property type="term" value="P:mRNA splicing, via spliceosome"/>
    <property type="evidence" value="ECO:0007669"/>
    <property type="project" value="UniProtKB-ARBA"/>
</dbReference>
<comment type="similarity">
    <text evidence="1">Belongs to the HTATSF1 family.</text>
</comment>
<keyword evidence="2" id="KW-0507">mRNA processing</keyword>
<dbReference type="CDD" id="cd12285">
    <property type="entry name" value="RRM3_RBM39_like"/>
    <property type="match status" value="1"/>
</dbReference>
<keyword evidence="3" id="KW-0677">Repeat</keyword>
<dbReference type="PANTHER" id="PTHR15608:SF0">
    <property type="entry name" value="HIV TAT-SPECIFIC FACTOR 1"/>
    <property type="match status" value="1"/>
</dbReference>
<reference evidence="7" key="1">
    <citation type="submission" date="2015-12" db="EMBL/GenBank/DDBJ databases">
        <title>Update maize B73 reference genome by single molecule sequencing technologies.</title>
        <authorList>
            <consortium name="Maize Genome Sequencing Project"/>
            <person name="Ware D."/>
        </authorList>
    </citation>
    <scope>NUCLEOTIDE SEQUENCE</scope>
    <source>
        <tissue evidence="7">Seedling</tissue>
    </source>
</reference>
<accession>A0A1D6QH61</accession>
<dbReference type="EMBL" id="CM000780">
    <property type="protein sequence ID" value="AQK57220.1"/>
    <property type="molecule type" value="Genomic_DNA"/>
</dbReference>
<name>A0A1D6QH61_MAIZE</name>
<evidence type="ECO:0000256" key="4">
    <source>
        <dbReference type="ARBA" id="ARBA00022884"/>
    </source>
</evidence>
<dbReference type="InterPro" id="IPR012677">
    <property type="entry name" value="Nucleotide-bd_a/b_plait_sf"/>
</dbReference>
<dbReference type="PANTHER" id="PTHR15608">
    <property type="entry name" value="SPLICING FACTOR U2AF-ASSOCIATED PROTEIN 2"/>
    <property type="match status" value="1"/>
</dbReference>
<dbReference type="GO" id="GO:0005684">
    <property type="term" value="C:U2-type spliceosomal complex"/>
    <property type="evidence" value="ECO:0007669"/>
    <property type="project" value="UniProtKB-ARBA"/>
</dbReference>
<gene>
    <name evidence="7" type="ORF">ZEAMMB73_Zm00001d052439</name>
</gene>
<evidence type="ECO:0000256" key="3">
    <source>
        <dbReference type="ARBA" id="ARBA00022737"/>
    </source>
</evidence>
<evidence type="ECO:0000256" key="5">
    <source>
        <dbReference type="ARBA" id="ARBA00023187"/>
    </source>
</evidence>
<dbReference type="GO" id="GO:0003723">
    <property type="term" value="F:RNA binding"/>
    <property type="evidence" value="ECO:0007669"/>
    <property type="project" value="UniProtKB-UniRule"/>
</dbReference>